<feature type="transmembrane region" description="Helical" evidence="1">
    <location>
        <begin position="78"/>
        <end position="96"/>
    </location>
</feature>
<dbReference type="AlphaFoldDB" id="A0A086AHS5"/>
<keyword evidence="1" id="KW-0472">Membrane</keyword>
<keyword evidence="5" id="KW-1185">Reference proteome</keyword>
<evidence type="ECO:0000313" key="2">
    <source>
        <dbReference type="EMBL" id="KFF16239.1"/>
    </source>
</evidence>
<dbReference type="RefSeq" id="WP_035621726.1">
    <property type="nucleotide sequence ID" value="NZ_JBEWQG010000001.1"/>
</dbReference>
<keyword evidence="1" id="KW-0812">Transmembrane</keyword>
<reference evidence="3 5" key="2">
    <citation type="submission" date="2016-11" db="EMBL/GenBank/DDBJ databases">
        <title>Whole genomes of Flavobacteriaceae.</title>
        <authorList>
            <person name="Stine C."/>
            <person name="Li C."/>
            <person name="Tadesse D."/>
        </authorList>
    </citation>
    <scope>NUCLEOTIDE SEQUENCE [LARGE SCALE GENOMIC DNA]</scope>
    <source>
        <strain evidence="3 5">ATCC 29551</strain>
    </source>
</reference>
<dbReference type="EMBL" id="JPRM01000015">
    <property type="protein sequence ID" value="KFF16239.1"/>
    <property type="molecule type" value="Genomic_DNA"/>
</dbReference>
<organism evidence="2 4">
    <name type="scientific">Flavobacterium hydatis</name>
    <name type="common">Cytophaga aquatilis</name>
    <dbReference type="NCBI Taxonomy" id="991"/>
    <lineage>
        <taxon>Bacteria</taxon>
        <taxon>Pseudomonadati</taxon>
        <taxon>Bacteroidota</taxon>
        <taxon>Flavobacteriia</taxon>
        <taxon>Flavobacteriales</taxon>
        <taxon>Flavobacteriaceae</taxon>
        <taxon>Flavobacterium</taxon>
    </lineage>
</organism>
<protein>
    <submittedName>
        <fullName evidence="2">Uncharacterized protein</fullName>
    </submittedName>
</protein>
<feature type="transmembrane region" description="Helical" evidence="1">
    <location>
        <begin position="12"/>
        <end position="32"/>
    </location>
</feature>
<proteinExistence type="predicted"/>
<reference evidence="2 4" key="1">
    <citation type="submission" date="2014-07" db="EMBL/GenBank/DDBJ databases">
        <title>Genome of Flavobacterium hydatis DSM 2063.</title>
        <authorList>
            <person name="Pipes S.E."/>
            <person name="Stropko S.J."/>
            <person name="Newman J.D."/>
        </authorList>
    </citation>
    <scope>NUCLEOTIDE SEQUENCE [LARGE SCALE GENOMIC DNA]</scope>
    <source>
        <strain evidence="2 4">DSM 2063</strain>
    </source>
</reference>
<dbReference type="OrthoDB" id="1362378at2"/>
<dbReference type="STRING" id="991.IW20_10765"/>
<comment type="caution">
    <text evidence="2">The sequence shown here is derived from an EMBL/GenBank/DDBJ whole genome shotgun (WGS) entry which is preliminary data.</text>
</comment>
<dbReference type="Proteomes" id="UP000028712">
    <property type="component" value="Unassembled WGS sequence"/>
</dbReference>
<feature type="transmembrane region" description="Helical" evidence="1">
    <location>
        <begin position="52"/>
        <end position="71"/>
    </location>
</feature>
<sequence length="97" mass="10649">MNNSRNKKDLLIGFIIGLMASVLGSFLFLTLLTDFDVSNGMESIRIIKNYGYLGKVITLGSILSLVAFGVFLKQNKEFRARGVVLAVIILALLTLLI</sequence>
<accession>A0A086AHS5</accession>
<evidence type="ECO:0000313" key="3">
    <source>
        <dbReference type="EMBL" id="OXA96739.1"/>
    </source>
</evidence>
<evidence type="ECO:0000313" key="5">
    <source>
        <dbReference type="Proteomes" id="UP000198424"/>
    </source>
</evidence>
<gene>
    <name evidence="3" type="ORF">B0A62_05645</name>
    <name evidence="2" type="ORF">IW20_10765</name>
</gene>
<dbReference type="EMBL" id="MUGY01000004">
    <property type="protein sequence ID" value="OXA96739.1"/>
    <property type="molecule type" value="Genomic_DNA"/>
</dbReference>
<evidence type="ECO:0000313" key="4">
    <source>
        <dbReference type="Proteomes" id="UP000028712"/>
    </source>
</evidence>
<dbReference type="Proteomes" id="UP000198424">
    <property type="component" value="Unassembled WGS sequence"/>
</dbReference>
<name>A0A086AHS5_FLAHY</name>
<keyword evidence="1" id="KW-1133">Transmembrane helix</keyword>
<evidence type="ECO:0000256" key="1">
    <source>
        <dbReference type="SAM" id="Phobius"/>
    </source>
</evidence>
<dbReference type="eggNOG" id="ENOG5032Y3H">
    <property type="taxonomic scope" value="Bacteria"/>
</dbReference>